<accession>X1KNN0</accession>
<dbReference type="EMBL" id="BARV01008793">
    <property type="protein sequence ID" value="GAI08293.1"/>
    <property type="molecule type" value="Genomic_DNA"/>
</dbReference>
<gene>
    <name evidence="1" type="ORF">S06H3_17567</name>
</gene>
<name>X1KNN0_9ZZZZ</name>
<proteinExistence type="predicted"/>
<dbReference type="AlphaFoldDB" id="X1KNN0"/>
<sequence length="64" mass="7369">MVSEDIVIISGKQLRCLICGFSEFKKVYTKLNRKWLASFGAEMFGEEGVAYICKNCGYKLEFFK</sequence>
<organism evidence="1">
    <name type="scientific">marine sediment metagenome</name>
    <dbReference type="NCBI Taxonomy" id="412755"/>
    <lineage>
        <taxon>unclassified sequences</taxon>
        <taxon>metagenomes</taxon>
        <taxon>ecological metagenomes</taxon>
    </lineage>
</organism>
<evidence type="ECO:0000313" key="1">
    <source>
        <dbReference type="EMBL" id="GAI08293.1"/>
    </source>
</evidence>
<protein>
    <submittedName>
        <fullName evidence="1">Uncharacterized protein</fullName>
    </submittedName>
</protein>
<comment type="caution">
    <text evidence="1">The sequence shown here is derived from an EMBL/GenBank/DDBJ whole genome shotgun (WGS) entry which is preliminary data.</text>
</comment>
<reference evidence="1" key="1">
    <citation type="journal article" date="2014" name="Front. Microbiol.">
        <title>High frequency of phylogenetically diverse reductive dehalogenase-homologous genes in deep subseafloor sedimentary metagenomes.</title>
        <authorList>
            <person name="Kawai M."/>
            <person name="Futagami T."/>
            <person name="Toyoda A."/>
            <person name="Takaki Y."/>
            <person name="Nishi S."/>
            <person name="Hori S."/>
            <person name="Arai W."/>
            <person name="Tsubouchi T."/>
            <person name="Morono Y."/>
            <person name="Uchiyama I."/>
            <person name="Ito T."/>
            <person name="Fujiyama A."/>
            <person name="Inagaki F."/>
            <person name="Takami H."/>
        </authorList>
    </citation>
    <scope>NUCLEOTIDE SEQUENCE</scope>
    <source>
        <strain evidence="1">Expedition CK06-06</strain>
    </source>
</reference>